<evidence type="ECO:0000256" key="1">
    <source>
        <dbReference type="ARBA" id="ARBA00004141"/>
    </source>
</evidence>
<dbReference type="SUPFAM" id="SSF103506">
    <property type="entry name" value="Mitochondrial carrier"/>
    <property type="match status" value="1"/>
</dbReference>
<protein>
    <submittedName>
        <fullName evidence="9">Mitochondrial carrier</fullName>
    </submittedName>
</protein>
<evidence type="ECO:0000256" key="4">
    <source>
        <dbReference type="ARBA" id="ARBA00022692"/>
    </source>
</evidence>
<organism evidence="9 10">
    <name type="scientific">Obba rivulosa</name>
    <dbReference type="NCBI Taxonomy" id="1052685"/>
    <lineage>
        <taxon>Eukaryota</taxon>
        <taxon>Fungi</taxon>
        <taxon>Dikarya</taxon>
        <taxon>Basidiomycota</taxon>
        <taxon>Agaricomycotina</taxon>
        <taxon>Agaricomycetes</taxon>
        <taxon>Polyporales</taxon>
        <taxon>Gelatoporiaceae</taxon>
        <taxon>Obba</taxon>
    </lineage>
</organism>
<evidence type="ECO:0000256" key="3">
    <source>
        <dbReference type="ARBA" id="ARBA00022448"/>
    </source>
</evidence>
<dbReference type="Pfam" id="PF00153">
    <property type="entry name" value="Mito_carr"/>
    <property type="match status" value="1"/>
</dbReference>
<keyword evidence="10" id="KW-1185">Reference proteome</keyword>
<name>A0A8E2AUJ9_9APHY</name>
<keyword evidence="7" id="KW-0472">Membrane</keyword>
<comment type="subcellular location">
    <subcellularLocation>
        <location evidence="1">Membrane</location>
        <topology evidence="1">Multi-pass membrane protein</topology>
    </subcellularLocation>
</comment>
<keyword evidence="5" id="KW-0677">Repeat</keyword>
<evidence type="ECO:0000256" key="8">
    <source>
        <dbReference type="SAM" id="MobiDB-lite"/>
    </source>
</evidence>
<feature type="compositionally biased region" description="Low complexity" evidence="8">
    <location>
        <begin position="29"/>
        <end position="50"/>
    </location>
</feature>
<feature type="region of interest" description="Disordered" evidence="8">
    <location>
        <begin position="421"/>
        <end position="440"/>
    </location>
</feature>
<sequence length="485" mass="52899">MTTPPSSLRDMYATPPDAWSFIPPVPGPSSNDSALSSSISPSSSSSTYQWSTRTASSSPLFDLSSSIVQDDDGLDVQVVIKGLLVSALMEYATTVVTQPWDVGKTLLQVQWVPRDAGEVPPEPGMAPEEPEEEELSDSSNENETYFADPSTPKRAVPRPADERGYVMRQSVLDEATQPEYIIPVGSASGTWGMMKALINFRTEGWLSLWKGLLTATVKDALETSLQPTMHSLLQSLFSAVMPSSPLSPVGPSSLLFPVASHVFTGVLLSPLDLVCTRLIIQSSHPRYRTYSGPIDALRQILTHEGGVRGLYLHPHLLIPTVLDCSLRAAVSLTLPRLVAARFGASPETSPFLWSLAELLGVSAGLLITIPFETVRKRLQAQVRGSARPLRPCVELRPAPYNGVVDAIWHILTEERSDLPIKRPSRRKGKEREDVEDEQESETWLRHTGIGQLYRGLGIRLGASVFTFVLALLVGGDEPDAGWAEL</sequence>
<feature type="region of interest" description="Disordered" evidence="8">
    <location>
        <begin position="115"/>
        <end position="160"/>
    </location>
</feature>
<evidence type="ECO:0000256" key="7">
    <source>
        <dbReference type="ARBA" id="ARBA00023136"/>
    </source>
</evidence>
<keyword evidence="4" id="KW-0812">Transmembrane</keyword>
<dbReference type="AlphaFoldDB" id="A0A8E2AUJ9"/>
<reference evidence="9 10" key="1">
    <citation type="submission" date="2016-07" db="EMBL/GenBank/DDBJ databases">
        <title>Draft genome of the white-rot fungus Obba rivulosa 3A-2.</title>
        <authorList>
            <consortium name="DOE Joint Genome Institute"/>
            <person name="Miettinen O."/>
            <person name="Riley R."/>
            <person name="Acob R."/>
            <person name="Barry K."/>
            <person name="Cullen D."/>
            <person name="De Vries R."/>
            <person name="Hainaut M."/>
            <person name="Hatakka A."/>
            <person name="Henrissat B."/>
            <person name="Hilden K."/>
            <person name="Kuo R."/>
            <person name="Labutti K."/>
            <person name="Lipzen A."/>
            <person name="Makela M.R."/>
            <person name="Sandor L."/>
            <person name="Spatafora J.W."/>
            <person name="Grigoriev I.V."/>
            <person name="Hibbett D.S."/>
        </authorList>
    </citation>
    <scope>NUCLEOTIDE SEQUENCE [LARGE SCALE GENOMIC DNA]</scope>
    <source>
        <strain evidence="9 10">3A-2</strain>
    </source>
</reference>
<dbReference type="Proteomes" id="UP000250043">
    <property type="component" value="Unassembled WGS sequence"/>
</dbReference>
<accession>A0A8E2AUJ9</accession>
<comment type="similarity">
    <text evidence="2">Belongs to the mitochondrial carrier (TC 2.A.29) family.</text>
</comment>
<dbReference type="Gene3D" id="1.50.40.10">
    <property type="entry name" value="Mitochondrial carrier domain"/>
    <property type="match status" value="1"/>
</dbReference>
<dbReference type="EMBL" id="KV722448">
    <property type="protein sequence ID" value="OCH88610.1"/>
    <property type="molecule type" value="Genomic_DNA"/>
</dbReference>
<gene>
    <name evidence="9" type="ORF">OBBRIDRAFT_795079</name>
</gene>
<keyword evidence="3" id="KW-0813">Transport</keyword>
<evidence type="ECO:0000313" key="9">
    <source>
        <dbReference type="EMBL" id="OCH88610.1"/>
    </source>
</evidence>
<keyword evidence="6" id="KW-1133">Transmembrane helix</keyword>
<dbReference type="OrthoDB" id="77989at2759"/>
<dbReference type="InterPro" id="IPR023395">
    <property type="entry name" value="MCP_dom_sf"/>
</dbReference>
<dbReference type="InterPro" id="IPR050391">
    <property type="entry name" value="Mito_Metabolite_Transporter"/>
</dbReference>
<dbReference type="InterPro" id="IPR018108">
    <property type="entry name" value="MCP_transmembrane"/>
</dbReference>
<evidence type="ECO:0000256" key="6">
    <source>
        <dbReference type="ARBA" id="ARBA00022989"/>
    </source>
</evidence>
<dbReference type="PANTHER" id="PTHR45618">
    <property type="entry name" value="MITOCHONDRIAL DICARBOXYLATE CARRIER-RELATED"/>
    <property type="match status" value="1"/>
</dbReference>
<evidence type="ECO:0000256" key="5">
    <source>
        <dbReference type="ARBA" id="ARBA00022737"/>
    </source>
</evidence>
<dbReference type="GO" id="GO:0016020">
    <property type="term" value="C:membrane"/>
    <property type="evidence" value="ECO:0007669"/>
    <property type="project" value="UniProtKB-SubCell"/>
</dbReference>
<proteinExistence type="inferred from homology"/>
<evidence type="ECO:0000256" key="2">
    <source>
        <dbReference type="ARBA" id="ARBA00006375"/>
    </source>
</evidence>
<evidence type="ECO:0000313" key="10">
    <source>
        <dbReference type="Proteomes" id="UP000250043"/>
    </source>
</evidence>
<feature type="region of interest" description="Disordered" evidence="8">
    <location>
        <begin position="19"/>
        <end position="50"/>
    </location>
</feature>